<dbReference type="HOGENOM" id="CLU_1594921_0_0_1"/>
<name>F4RHH2_MELLP</name>
<reference evidence="3" key="1">
    <citation type="journal article" date="2011" name="Proc. Natl. Acad. Sci. U.S.A.">
        <title>Obligate biotrophy features unraveled by the genomic analysis of rust fungi.</title>
        <authorList>
            <person name="Duplessis S."/>
            <person name="Cuomo C.A."/>
            <person name="Lin Y.-C."/>
            <person name="Aerts A."/>
            <person name="Tisserant E."/>
            <person name="Veneault-Fourrey C."/>
            <person name="Joly D.L."/>
            <person name="Hacquard S."/>
            <person name="Amselem J."/>
            <person name="Cantarel B.L."/>
            <person name="Chiu R."/>
            <person name="Coutinho P.M."/>
            <person name="Feau N."/>
            <person name="Field M."/>
            <person name="Frey P."/>
            <person name="Gelhaye E."/>
            <person name="Goldberg J."/>
            <person name="Grabherr M.G."/>
            <person name="Kodira C.D."/>
            <person name="Kohler A."/>
            <person name="Kuees U."/>
            <person name="Lindquist E.A."/>
            <person name="Lucas S.M."/>
            <person name="Mago R."/>
            <person name="Mauceli E."/>
            <person name="Morin E."/>
            <person name="Murat C."/>
            <person name="Pangilinan J.L."/>
            <person name="Park R."/>
            <person name="Pearson M."/>
            <person name="Quesneville H."/>
            <person name="Rouhier N."/>
            <person name="Sakthikumar S."/>
            <person name="Salamov A.A."/>
            <person name="Schmutz J."/>
            <person name="Selles B."/>
            <person name="Shapiro H."/>
            <person name="Tanguay P."/>
            <person name="Tuskan G.A."/>
            <person name="Henrissat B."/>
            <person name="Van de Peer Y."/>
            <person name="Rouze P."/>
            <person name="Ellis J.G."/>
            <person name="Dodds P.N."/>
            <person name="Schein J.E."/>
            <person name="Zhong S."/>
            <person name="Hamelin R.C."/>
            <person name="Grigoriev I.V."/>
            <person name="Szabo L.J."/>
            <person name="Martin F."/>
        </authorList>
    </citation>
    <scope>NUCLEOTIDE SEQUENCE [LARGE SCALE GENOMIC DNA]</scope>
    <source>
        <strain evidence="3">98AG31 / pathotype 3-4-7</strain>
    </source>
</reference>
<dbReference type="Proteomes" id="UP000001072">
    <property type="component" value="Unassembled WGS sequence"/>
</dbReference>
<dbReference type="RefSeq" id="XP_007408369.1">
    <property type="nucleotide sequence ID" value="XM_007408307.1"/>
</dbReference>
<gene>
    <name evidence="2" type="ORF">MELLADRAFT_105120</name>
</gene>
<feature type="compositionally biased region" description="Polar residues" evidence="1">
    <location>
        <begin position="83"/>
        <end position="96"/>
    </location>
</feature>
<keyword evidence="3" id="KW-1185">Reference proteome</keyword>
<protein>
    <submittedName>
        <fullName evidence="2">Uncharacterized protein</fullName>
    </submittedName>
</protein>
<dbReference type="GeneID" id="18922502"/>
<evidence type="ECO:0000256" key="1">
    <source>
        <dbReference type="SAM" id="MobiDB-lite"/>
    </source>
</evidence>
<feature type="compositionally biased region" description="Polar residues" evidence="1">
    <location>
        <begin position="26"/>
        <end position="55"/>
    </location>
</feature>
<organism evidence="3">
    <name type="scientific">Melampsora larici-populina (strain 98AG31 / pathotype 3-4-7)</name>
    <name type="common">Poplar leaf rust fungus</name>
    <dbReference type="NCBI Taxonomy" id="747676"/>
    <lineage>
        <taxon>Eukaryota</taxon>
        <taxon>Fungi</taxon>
        <taxon>Dikarya</taxon>
        <taxon>Basidiomycota</taxon>
        <taxon>Pucciniomycotina</taxon>
        <taxon>Pucciniomycetes</taxon>
        <taxon>Pucciniales</taxon>
        <taxon>Melampsoraceae</taxon>
        <taxon>Melampsora</taxon>
    </lineage>
</organism>
<feature type="region of interest" description="Disordered" evidence="1">
    <location>
        <begin position="1"/>
        <end position="96"/>
    </location>
</feature>
<dbReference type="EMBL" id="GL883101">
    <property type="protein sequence ID" value="EGG08171.1"/>
    <property type="molecule type" value="Genomic_DNA"/>
</dbReference>
<sequence length="167" mass="18370">MKSRRPPRKLLQTPPISQEDSRNFKGCSTQSQQGPSNTHNSAGSPPRFSTQQFKTSKPHPTPNSQKPGASQQCPTPPLRLSAPNASTSQQCLTQPTTQSQQIKRLPLVACAVTQILIFPINSPISVSPYWILNSSTNLKVEYSNIIIATSFFAVIKHGMTTTLTKRR</sequence>
<dbReference type="InParanoid" id="F4RHH2"/>
<evidence type="ECO:0000313" key="2">
    <source>
        <dbReference type="EMBL" id="EGG08171.1"/>
    </source>
</evidence>
<feature type="compositionally biased region" description="Polar residues" evidence="1">
    <location>
        <begin position="62"/>
        <end position="73"/>
    </location>
</feature>
<proteinExistence type="predicted"/>
<accession>F4RHH2</accession>
<dbReference type="KEGG" id="mlr:MELLADRAFT_105120"/>
<dbReference type="AlphaFoldDB" id="F4RHH2"/>
<evidence type="ECO:0000313" key="3">
    <source>
        <dbReference type="Proteomes" id="UP000001072"/>
    </source>
</evidence>
<dbReference type="VEuPathDB" id="FungiDB:MELLADRAFT_105120"/>